<dbReference type="AlphaFoldDB" id="A0A0S4JT92"/>
<dbReference type="PANTHER" id="PTHR13271">
    <property type="entry name" value="UNCHARACTERIZED PUTATIVE METHYLTRANSFERASE"/>
    <property type="match status" value="1"/>
</dbReference>
<dbReference type="Pfam" id="PF00856">
    <property type="entry name" value="SET"/>
    <property type="match status" value="1"/>
</dbReference>
<dbReference type="EMBL" id="CYKH01002031">
    <property type="protein sequence ID" value="CUG92321.1"/>
    <property type="molecule type" value="Genomic_DNA"/>
</dbReference>
<protein>
    <recommendedName>
        <fullName evidence="1">SET domain-containing protein</fullName>
    </recommendedName>
</protein>
<dbReference type="VEuPathDB" id="TriTrypDB:BSAL_36695"/>
<dbReference type="InterPro" id="IPR050600">
    <property type="entry name" value="SETD3_SETD6_MTase"/>
</dbReference>
<proteinExistence type="predicted"/>
<dbReference type="InterPro" id="IPR046341">
    <property type="entry name" value="SET_dom_sf"/>
</dbReference>
<dbReference type="Gene3D" id="3.90.1410.10">
    <property type="entry name" value="set domain protein methyltransferase, domain 1"/>
    <property type="match status" value="1"/>
</dbReference>
<dbReference type="OrthoDB" id="270556at2759"/>
<accession>A0A0S4JT92</accession>
<dbReference type="GO" id="GO:0016279">
    <property type="term" value="F:protein-lysine N-methyltransferase activity"/>
    <property type="evidence" value="ECO:0007669"/>
    <property type="project" value="TreeGrafter"/>
</dbReference>
<evidence type="ECO:0000313" key="2">
    <source>
        <dbReference type="EMBL" id="CUG92321.1"/>
    </source>
</evidence>
<feature type="domain" description="SET" evidence="1">
    <location>
        <begin position="32"/>
        <end position="328"/>
    </location>
</feature>
<dbReference type="InterPro" id="IPR001214">
    <property type="entry name" value="SET_dom"/>
</dbReference>
<keyword evidence="3" id="KW-1185">Reference proteome</keyword>
<dbReference type="SUPFAM" id="SSF82199">
    <property type="entry name" value="SET domain"/>
    <property type="match status" value="1"/>
</dbReference>
<evidence type="ECO:0000259" key="1">
    <source>
        <dbReference type="PROSITE" id="PS50280"/>
    </source>
</evidence>
<gene>
    <name evidence="2" type="ORF">BSAL_36695</name>
</gene>
<organism evidence="2 3">
    <name type="scientific">Bodo saltans</name>
    <name type="common">Flagellated protozoan</name>
    <dbReference type="NCBI Taxonomy" id="75058"/>
    <lineage>
        <taxon>Eukaryota</taxon>
        <taxon>Discoba</taxon>
        <taxon>Euglenozoa</taxon>
        <taxon>Kinetoplastea</taxon>
        <taxon>Metakinetoplastina</taxon>
        <taxon>Eubodonida</taxon>
        <taxon>Bodonidae</taxon>
        <taxon>Bodo</taxon>
    </lineage>
</organism>
<reference evidence="3" key="1">
    <citation type="submission" date="2015-09" db="EMBL/GenBank/DDBJ databases">
        <authorList>
            <consortium name="Pathogen Informatics"/>
        </authorList>
    </citation>
    <scope>NUCLEOTIDE SEQUENCE [LARGE SCALE GENOMIC DNA]</scope>
    <source>
        <strain evidence="3">Lake Konstanz</strain>
    </source>
</reference>
<dbReference type="OMA" id="HFQLTQA"/>
<name>A0A0S4JT92_BODSA</name>
<dbReference type="Proteomes" id="UP000051952">
    <property type="component" value="Unassembled WGS sequence"/>
</dbReference>
<evidence type="ECO:0000313" key="3">
    <source>
        <dbReference type="Proteomes" id="UP000051952"/>
    </source>
</evidence>
<sequence length="344" mass="37485">MVLVENNSLLRVLKPPRDIASAFSHFCTQRGVVVRGARICTGSRGLRGLSAKTDLPKGATVVRVPGQAMLHVGLALHDVNFREACLHQATLDLSNSAQQLDDVFPLRCRGMGHDALPDDTLTLRNHQILLAGYLAYASVTNGHPLQAYTDFLPRREGNFDDLMPKWYDALDDSHWCLSLQQTIAQPIGHASSEARPLIQWALSMLSSRQVPLQDPEWKRRVLRAAEPFDVPSPSTTSSRAEGGLSAVELLSLDAQSLPNATQLSASSLASAIPTMPVLCPVMDLCNHTSEDNENVEMDVDVDDSGGIALKLVTTAEVRAGEELMMNYGATNLQLRILWGMSLIA</sequence>
<dbReference type="PROSITE" id="PS50280">
    <property type="entry name" value="SET"/>
    <property type="match status" value="1"/>
</dbReference>